<evidence type="ECO:0000256" key="2">
    <source>
        <dbReference type="SAM" id="MobiDB-lite"/>
    </source>
</evidence>
<dbReference type="Gene3D" id="3.40.50.720">
    <property type="entry name" value="NAD(P)-binding Rossmann-like Domain"/>
    <property type="match status" value="1"/>
</dbReference>
<sequence>MAISGSSSCLATTARASGRRKRAGVASSPRQRSGGARLRVMAYGLDTALNGADAFETCEAVADRLGQRALVGKRVLITGATSGIGKQTAQTLAALGADVLITSRIASQAEECARELGVQAVPQDLDLSSQASVRAFVAEAGADVGALDVVIANAGVGFVPGKLKTAQGLDLAFGVNHLGHFTLLQGLMSSVMAAPPGRRIVVVASEAHRSIEGEFGLGELEALEGMEHRIKSYAYSKLCNLLYAAELRRRLSSDNVGVYAFCPGVADTGLKRYLPQTDENRALFDKMYSKESNPAAKTINEAAATAVHLAGAPLDELGDRLYWTNCRPLEPSASALDEGLAKQLWELSEQWQANAH</sequence>
<evidence type="ECO:0000313" key="3">
    <source>
        <dbReference type="EMBL" id="CAD9228945.1"/>
    </source>
</evidence>
<dbReference type="GO" id="GO:0016491">
    <property type="term" value="F:oxidoreductase activity"/>
    <property type="evidence" value="ECO:0007669"/>
    <property type="project" value="UniProtKB-KW"/>
</dbReference>
<feature type="compositionally biased region" description="Polar residues" evidence="2">
    <location>
        <begin position="1"/>
        <end position="15"/>
    </location>
</feature>
<dbReference type="EMBL" id="HBGG01042779">
    <property type="protein sequence ID" value="CAD9228945.1"/>
    <property type="molecule type" value="Transcribed_RNA"/>
</dbReference>
<dbReference type="InterPro" id="IPR036291">
    <property type="entry name" value="NAD(P)-bd_dom_sf"/>
</dbReference>
<evidence type="ECO:0000256" key="1">
    <source>
        <dbReference type="ARBA" id="ARBA00023002"/>
    </source>
</evidence>
<organism evidence="3">
    <name type="scientific">Tetraselmis chuii</name>
    <dbReference type="NCBI Taxonomy" id="63592"/>
    <lineage>
        <taxon>Eukaryota</taxon>
        <taxon>Viridiplantae</taxon>
        <taxon>Chlorophyta</taxon>
        <taxon>core chlorophytes</taxon>
        <taxon>Chlorodendrophyceae</taxon>
        <taxon>Chlorodendrales</taxon>
        <taxon>Chlorodendraceae</taxon>
        <taxon>Tetraselmis</taxon>
    </lineage>
</organism>
<dbReference type="PANTHER" id="PTHR43157:SF31">
    <property type="entry name" value="PHOSPHATIDYLINOSITOL-GLYCAN BIOSYNTHESIS CLASS F PROTEIN"/>
    <property type="match status" value="1"/>
</dbReference>
<reference evidence="3" key="1">
    <citation type="submission" date="2021-01" db="EMBL/GenBank/DDBJ databases">
        <authorList>
            <person name="Corre E."/>
            <person name="Pelletier E."/>
            <person name="Niang G."/>
            <person name="Scheremetjew M."/>
            <person name="Finn R."/>
            <person name="Kale V."/>
            <person name="Holt S."/>
            <person name="Cochrane G."/>
            <person name="Meng A."/>
            <person name="Brown T."/>
            <person name="Cohen L."/>
        </authorList>
    </citation>
    <scope>NUCLEOTIDE SEQUENCE</scope>
    <source>
        <strain evidence="3">PLY429</strain>
    </source>
</reference>
<dbReference type="PANTHER" id="PTHR43157">
    <property type="entry name" value="PHOSPHATIDYLINOSITOL-GLYCAN BIOSYNTHESIS CLASS F PROTEIN-RELATED"/>
    <property type="match status" value="1"/>
</dbReference>
<dbReference type="AlphaFoldDB" id="A0A7S1XBL0"/>
<protein>
    <recommendedName>
        <fullName evidence="4">Protochlorophyllide reductase</fullName>
    </recommendedName>
</protein>
<feature type="region of interest" description="Disordered" evidence="2">
    <location>
        <begin position="1"/>
        <end position="32"/>
    </location>
</feature>
<keyword evidence="1" id="KW-0560">Oxidoreductase</keyword>
<gene>
    <name evidence="3" type="ORF">TCHU04912_LOCUS22095</name>
</gene>
<accession>A0A7S1XBL0</accession>
<dbReference type="PRINTS" id="PR00081">
    <property type="entry name" value="GDHRDH"/>
</dbReference>
<dbReference type="InterPro" id="IPR002347">
    <property type="entry name" value="SDR_fam"/>
</dbReference>
<dbReference type="SUPFAM" id="SSF51735">
    <property type="entry name" value="NAD(P)-binding Rossmann-fold domains"/>
    <property type="match status" value="1"/>
</dbReference>
<evidence type="ECO:0008006" key="4">
    <source>
        <dbReference type="Google" id="ProtNLM"/>
    </source>
</evidence>
<name>A0A7S1XBL0_9CHLO</name>
<dbReference type="Pfam" id="PF00106">
    <property type="entry name" value="adh_short"/>
    <property type="match status" value="1"/>
</dbReference>
<proteinExistence type="predicted"/>